<keyword evidence="2" id="KW-0520">NAD</keyword>
<reference evidence="6 7" key="1">
    <citation type="journal article" date="2016" name="Nat. Commun.">
        <title>Thousands of microbial genomes shed light on interconnected biogeochemical processes in an aquifer system.</title>
        <authorList>
            <person name="Anantharaman K."/>
            <person name="Brown C.T."/>
            <person name="Hug L.A."/>
            <person name="Sharon I."/>
            <person name="Castelle C.J."/>
            <person name="Probst A.J."/>
            <person name="Thomas B.C."/>
            <person name="Singh A."/>
            <person name="Wilkins M.J."/>
            <person name="Karaoz U."/>
            <person name="Brodie E.L."/>
            <person name="Williams K.H."/>
            <person name="Hubbard S.S."/>
            <person name="Banfield J.F."/>
        </authorList>
    </citation>
    <scope>NUCLEOTIDE SEQUENCE [LARGE SCALE GENOMIC DNA]</scope>
</reference>
<dbReference type="AlphaFoldDB" id="A0A1F5FWY8"/>
<evidence type="ECO:0000256" key="1">
    <source>
        <dbReference type="ARBA" id="ARBA00023002"/>
    </source>
</evidence>
<dbReference type="GO" id="GO:0016618">
    <property type="term" value="F:hydroxypyruvate reductase [NAD(P)H] activity"/>
    <property type="evidence" value="ECO:0007669"/>
    <property type="project" value="TreeGrafter"/>
</dbReference>
<dbReference type="SUPFAM" id="SSF52283">
    <property type="entry name" value="Formate/glycerate dehydrogenase catalytic domain-like"/>
    <property type="match status" value="1"/>
</dbReference>
<dbReference type="EMBL" id="MFAQ01000002">
    <property type="protein sequence ID" value="OGD84129.1"/>
    <property type="molecule type" value="Genomic_DNA"/>
</dbReference>
<evidence type="ECO:0000259" key="5">
    <source>
        <dbReference type="Pfam" id="PF02826"/>
    </source>
</evidence>
<dbReference type="GO" id="GO:0030267">
    <property type="term" value="F:glyoxylate reductase (NADPH) activity"/>
    <property type="evidence" value="ECO:0007669"/>
    <property type="project" value="TreeGrafter"/>
</dbReference>
<keyword evidence="1 3" id="KW-0560">Oxidoreductase</keyword>
<sequence length="340" mass="38558">MFQVKKIRKIQKMIAVLLLTWNKHMNKIVVLQPKSEFNGDLQYRLGYSGEVEYVDSVREYSVEELIHLAKKADILAFNPDRMGGIEKVSSRLQELLEGIPNLKGLALNTWRTDYINKDYLKERKIVVSNTPNYYVEAIATQAVALLLGCARRIFLADRRTQKRKYRLELGREPRSLAVGIVGLGHVGERVAELCKGLGMSVSAYNRTPKRIENVRRADIDEILRGSDVIVLCLSTNEETIGFLSKERIPRIKNGAIVINMSDKKLVNEKAMADSLKSGKIDQYAYETESTHKSPLEGIETALAFKPFGGYTREALGRNREVWVRNIEDLSRGKPTNMVSL</sequence>
<dbReference type="Proteomes" id="UP000179237">
    <property type="component" value="Unassembled WGS sequence"/>
</dbReference>
<dbReference type="InterPro" id="IPR036291">
    <property type="entry name" value="NAD(P)-bd_dom_sf"/>
</dbReference>
<evidence type="ECO:0000256" key="3">
    <source>
        <dbReference type="RuleBase" id="RU003719"/>
    </source>
</evidence>
<dbReference type="PANTHER" id="PTHR10996">
    <property type="entry name" value="2-HYDROXYACID DEHYDROGENASE-RELATED"/>
    <property type="match status" value="1"/>
</dbReference>
<dbReference type="GO" id="GO:0005829">
    <property type="term" value="C:cytosol"/>
    <property type="evidence" value="ECO:0007669"/>
    <property type="project" value="TreeGrafter"/>
</dbReference>
<comment type="caution">
    <text evidence="6">The sequence shown here is derived from an EMBL/GenBank/DDBJ whole genome shotgun (WGS) entry which is preliminary data.</text>
</comment>
<dbReference type="InterPro" id="IPR050223">
    <property type="entry name" value="D-isomer_2-hydroxyacid_DH"/>
</dbReference>
<dbReference type="InterPro" id="IPR006139">
    <property type="entry name" value="D-isomer_2_OHA_DH_cat_dom"/>
</dbReference>
<feature type="domain" description="D-isomer specific 2-hydroxyacid dehydrogenase NAD-binding" evidence="5">
    <location>
        <begin position="143"/>
        <end position="285"/>
    </location>
</feature>
<proteinExistence type="inferred from homology"/>
<dbReference type="Pfam" id="PF02826">
    <property type="entry name" value="2-Hacid_dh_C"/>
    <property type="match status" value="1"/>
</dbReference>
<feature type="domain" description="D-isomer specific 2-hydroxyacid dehydrogenase catalytic" evidence="4">
    <location>
        <begin position="50"/>
        <end position="336"/>
    </location>
</feature>
<dbReference type="InterPro" id="IPR006140">
    <property type="entry name" value="D-isomer_DH_NAD-bd"/>
</dbReference>
<evidence type="ECO:0000256" key="2">
    <source>
        <dbReference type="ARBA" id="ARBA00023027"/>
    </source>
</evidence>
<evidence type="ECO:0000313" key="6">
    <source>
        <dbReference type="EMBL" id="OGD84129.1"/>
    </source>
</evidence>
<organism evidence="6 7">
    <name type="scientific">Candidatus Collierbacteria bacterium RIFOXYD1_FULL_40_9</name>
    <dbReference type="NCBI Taxonomy" id="1817731"/>
    <lineage>
        <taxon>Bacteria</taxon>
        <taxon>Candidatus Collieribacteriota</taxon>
    </lineage>
</organism>
<protein>
    <recommendedName>
        <fullName evidence="8">D-isomer specific 2-hydroxyacid dehydrogenase NAD-binding domain-containing protein</fullName>
    </recommendedName>
</protein>
<evidence type="ECO:0000313" key="7">
    <source>
        <dbReference type="Proteomes" id="UP000179237"/>
    </source>
</evidence>
<dbReference type="Pfam" id="PF00389">
    <property type="entry name" value="2-Hacid_dh"/>
    <property type="match status" value="1"/>
</dbReference>
<gene>
    <name evidence="6" type="ORF">A2572_03320</name>
</gene>
<dbReference type="SUPFAM" id="SSF51735">
    <property type="entry name" value="NAD(P)-binding Rossmann-fold domains"/>
    <property type="match status" value="1"/>
</dbReference>
<dbReference type="PROSITE" id="PS00065">
    <property type="entry name" value="D_2_HYDROXYACID_DH_1"/>
    <property type="match status" value="1"/>
</dbReference>
<evidence type="ECO:0008006" key="8">
    <source>
        <dbReference type="Google" id="ProtNLM"/>
    </source>
</evidence>
<name>A0A1F5FWY8_9BACT</name>
<dbReference type="InterPro" id="IPR029752">
    <property type="entry name" value="D-isomer_DH_CS1"/>
</dbReference>
<accession>A0A1F5FWY8</accession>
<comment type="similarity">
    <text evidence="3">Belongs to the D-isomer specific 2-hydroxyacid dehydrogenase family.</text>
</comment>
<evidence type="ECO:0000259" key="4">
    <source>
        <dbReference type="Pfam" id="PF00389"/>
    </source>
</evidence>
<dbReference type="Gene3D" id="3.40.50.720">
    <property type="entry name" value="NAD(P)-binding Rossmann-like Domain"/>
    <property type="match status" value="2"/>
</dbReference>
<dbReference type="PANTHER" id="PTHR10996:SF178">
    <property type="entry name" value="2-HYDROXYACID DEHYDROGENASE YGL185C-RELATED"/>
    <property type="match status" value="1"/>
</dbReference>
<dbReference type="GO" id="GO:0051287">
    <property type="term" value="F:NAD binding"/>
    <property type="evidence" value="ECO:0007669"/>
    <property type="project" value="InterPro"/>
</dbReference>